<dbReference type="Proteomes" id="UP000645828">
    <property type="component" value="Unassembled WGS sequence"/>
</dbReference>
<protein>
    <submittedName>
        <fullName evidence="2">(raccoon dog) hypothetical protein</fullName>
    </submittedName>
</protein>
<dbReference type="EMBL" id="CAJHUB010000788">
    <property type="protein sequence ID" value="CAD7693864.1"/>
    <property type="molecule type" value="Genomic_DNA"/>
</dbReference>
<keyword evidence="1" id="KW-0472">Membrane</keyword>
<name>A0A811ZY87_NYCPR</name>
<evidence type="ECO:0000313" key="2">
    <source>
        <dbReference type="EMBL" id="CAD7693864.1"/>
    </source>
</evidence>
<reference evidence="2" key="1">
    <citation type="submission" date="2020-12" db="EMBL/GenBank/DDBJ databases">
        <authorList>
            <consortium name="Molecular Ecology Group"/>
        </authorList>
    </citation>
    <scope>NUCLEOTIDE SEQUENCE</scope>
    <source>
        <strain evidence="2">TBG_1078</strain>
    </source>
</reference>
<evidence type="ECO:0000313" key="3">
    <source>
        <dbReference type="Proteomes" id="UP000645828"/>
    </source>
</evidence>
<accession>A0A811ZY87</accession>
<feature type="transmembrane region" description="Helical" evidence="1">
    <location>
        <begin position="86"/>
        <end position="110"/>
    </location>
</feature>
<keyword evidence="1" id="KW-1133">Transmembrane helix</keyword>
<organism evidence="2 3">
    <name type="scientific">Nyctereutes procyonoides</name>
    <name type="common">Raccoon dog</name>
    <name type="synonym">Canis procyonoides</name>
    <dbReference type="NCBI Taxonomy" id="34880"/>
    <lineage>
        <taxon>Eukaryota</taxon>
        <taxon>Metazoa</taxon>
        <taxon>Chordata</taxon>
        <taxon>Craniata</taxon>
        <taxon>Vertebrata</taxon>
        <taxon>Euteleostomi</taxon>
        <taxon>Mammalia</taxon>
        <taxon>Eutheria</taxon>
        <taxon>Laurasiatheria</taxon>
        <taxon>Carnivora</taxon>
        <taxon>Caniformia</taxon>
        <taxon>Canidae</taxon>
        <taxon>Nyctereutes</taxon>
    </lineage>
</organism>
<comment type="caution">
    <text evidence="2">The sequence shown here is derived from an EMBL/GenBank/DDBJ whole genome shotgun (WGS) entry which is preliminary data.</text>
</comment>
<proteinExistence type="predicted"/>
<gene>
    <name evidence="2" type="ORF">NYPRO_LOCUS26656</name>
</gene>
<sequence length="115" mass="12822">MGKALPQVPIVNQDLKEMILLPKYHQMVSSSLTVYHNAYVFHFTSSHHMGILSSHIITRRRRGSLTQILLTGPGIKHPVRLPAQRGACFSLSPCMCFLLLSLLLSLSLSLSLSLR</sequence>
<keyword evidence="1" id="KW-0812">Transmembrane</keyword>
<evidence type="ECO:0000256" key="1">
    <source>
        <dbReference type="SAM" id="Phobius"/>
    </source>
</evidence>
<keyword evidence="3" id="KW-1185">Reference proteome</keyword>
<dbReference type="AlphaFoldDB" id="A0A811ZY87"/>